<proteinExistence type="predicted"/>
<feature type="compositionally biased region" description="Basic and acidic residues" evidence="1">
    <location>
        <begin position="80"/>
        <end position="90"/>
    </location>
</feature>
<keyword evidence="3" id="KW-1185">Reference proteome</keyword>
<evidence type="ECO:0000313" key="3">
    <source>
        <dbReference type="Proteomes" id="UP000230233"/>
    </source>
</evidence>
<evidence type="ECO:0000313" key="2">
    <source>
        <dbReference type="EMBL" id="PIC37452.1"/>
    </source>
</evidence>
<gene>
    <name evidence="2" type="primary">Cnig_chr_IV.g16078</name>
    <name evidence="2" type="ORF">B9Z55_016078</name>
</gene>
<feature type="compositionally biased region" description="Basic and acidic residues" evidence="1">
    <location>
        <begin position="101"/>
        <end position="127"/>
    </location>
</feature>
<accession>A0A2G5UD30</accession>
<dbReference type="AlphaFoldDB" id="A0A2G5UD30"/>
<reference evidence="3" key="1">
    <citation type="submission" date="2017-10" db="EMBL/GenBank/DDBJ databases">
        <title>Rapid genome shrinkage in a self-fertile nematode reveals novel sperm competition proteins.</title>
        <authorList>
            <person name="Yin D."/>
            <person name="Schwarz E.M."/>
            <person name="Thomas C.G."/>
            <person name="Felde R.L."/>
            <person name="Korf I.F."/>
            <person name="Cutter A.D."/>
            <person name="Schartner C.M."/>
            <person name="Ralston E.J."/>
            <person name="Meyer B.J."/>
            <person name="Haag E.S."/>
        </authorList>
    </citation>
    <scope>NUCLEOTIDE SEQUENCE [LARGE SCALE GENOMIC DNA]</scope>
    <source>
        <strain evidence="3">JU1422</strain>
    </source>
</reference>
<sequence>MSRFRPRSESRISLDLRDQFGTEELRSQRSSQADPEDVRGFWRQAGVKEVRSKEAEDGAKLSLDSSTGHWDVGEPSSSRRRQEILEEPSRRKGSQGASWSRGDDVYKDSWQFRRSQEKGNKEPRTKE</sequence>
<feature type="compositionally biased region" description="Basic and acidic residues" evidence="1">
    <location>
        <begin position="36"/>
        <end position="59"/>
    </location>
</feature>
<evidence type="ECO:0000256" key="1">
    <source>
        <dbReference type="SAM" id="MobiDB-lite"/>
    </source>
</evidence>
<dbReference type="EMBL" id="PDUG01000004">
    <property type="protein sequence ID" value="PIC37452.1"/>
    <property type="molecule type" value="Genomic_DNA"/>
</dbReference>
<dbReference type="Proteomes" id="UP000230233">
    <property type="component" value="Chromosome IV"/>
</dbReference>
<organism evidence="2 3">
    <name type="scientific">Caenorhabditis nigoni</name>
    <dbReference type="NCBI Taxonomy" id="1611254"/>
    <lineage>
        <taxon>Eukaryota</taxon>
        <taxon>Metazoa</taxon>
        <taxon>Ecdysozoa</taxon>
        <taxon>Nematoda</taxon>
        <taxon>Chromadorea</taxon>
        <taxon>Rhabditida</taxon>
        <taxon>Rhabditina</taxon>
        <taxon>Rhabditomorpha</taxon>
        <taxon>Rhabditoidea</taxon>
        <taxon>Rhabditidae</taxon>
        <taxon>Peloderinae</taxon>
        <taxon>Caenorhabditis</taxon>
    </lineage>
</organism>
<feature type="region of interest" description="Disordered" evidence="1">
    <location>
        <begin position="1"/>
        <end position="127"/>
    </location>
</feature>
<feature type="compositionally biased region" description="Basic and acidic residues" evidence="1">
    <location>
        <begin position="1"/>
        <end position="27"/>
    </location>
</feature>
<protein>
    <submittedName>
        <fullName evidence="2">Uncharacterized protein</fullName>
    </submittedName>
</protein>
<name>A0A2G5UD30_9PELO</name>
<comment type="caution">
    <text evidence="2">The sequence shown here is derived from an EMBL/GenBank/DDBJ whole genome shotgun (WGS) entry which is preliminary data.</text>
</comment>